<dbReference type="InterPro" id="IPR022655">
    <property type="entry name" value="DUF1553"/>
</dbReference>
<feature type="non-terminal residue" evidence="2">
    <location>
        <position position="1"/>
    </location>
</feature>
<protein>
    <recommendedName>
        <fullName evidence="1">DUF1553 domain-containing protein</fullName>
    </recommendedName>
</protein>
<accession>A0A382VPB9</accession>
<dbReference type="AlphaFoldDB" id="A0A382VPB9"/>
<dbReference type="PANTHER" id="PTHR35889:SF3">
    <property type="entry name" value="F-BOX DOMAIN-CONTAINING PROTEIN"/>
    <property type="match status" value="1"/>
</dbReference>
<sequence>LARDPYNRLLARGPRHRLDAEVIRDLMLKASGKLSPKMYGPSVYPPQPASVTAVAYGATKWNVSKGEDRYRRSLYTFSKRTAPFAAFTTFDASSGEGCIARRNRSNTPLQALTLLNDAMFVELAQHLALEAEKLAADKRIEFLFRKFLARPPSFKEVALMKQYLDTQRQRLGKGELKASQIMGQKNATAEQAALALLARSIMNLDETVTKQ</sequence>
<reference evidence="2" key="1">
    <citation type="submission" date="2018-05" db="EMBL/GenBank/DDBJ databases">
        <authorList>
            <person name="Lanie J.A."/>
            <person name="Ng W.-L."/>
            <person name="Kazmierczak K.M."/>
            <person name="Andrzejewski T.M."/>
            <person name="Davidsen T.M."/>
            <person name="Wayne K.J."/>
            <person name="Tettelin H."/>
            <person name="Glass J.I."/>
            <person name="Rusch D."/>
            <person name="Podicherti R."/>
            <person name="Tsui H.-C.T."/>
            <person name="Winkler M.E."/>
        </authorList>
    </citation>
    <scope>NUCLEOTIDE SEQUENCE</scope>
</reference>
<dbReference type="Pfam" id="PF07587">
    <property type="entry name" value="PSD1"/>
    <property type="match status" value="1"/>
</dbReference>
<organism evidence="2">
    <name type="scientific">marine metagenome</name>
    <dbReference type="NCBI Taxonomy" id="408172"/>
    <lineage>
        <taxon>unclassified sequences</taxon>
        <taxon>metagenomes</taxon>
        <taxon>ecological metagenomes</taxon>
    </lineage>
</organism>
<name>A0A382VPB9_9ZZZZ</name>
<dbReference type="PANTHER" id="PTHR35889">
    <property type="entry name" value="CYCLOINULO-OLIGOSACCHARIDE FRUCTANOTRANSFERASE-RELATED"/>
    <property type="match status" value="1"/>
</dbReference>
<evidence type="ECO:0000259" key="1">
    <source>
        <dbReference type="Pfam" id="PF07587"/>
    </source>
</evidence>
<evidence type="ECO:0000313" key="2">
    <source>
        <dbReference type="EMBL" id="SVD47771.1"/>
    </source>
</evidence>
<feature type="domain" description="DUF1553" evidence="1">
    <location>
        <begin position="2"/>
        <end position="164"/>
    </location>
</feature>
<dbReference type="EMBL" id="UINC01153192">
    <property type="protein sequence ID" value="SVD47771.1"/>
    <property type="molecule type" value="Genomic_DNA"/>
</dbReference>
<gene>
    <name evidence="2" type="ORF">METZ01_LOCUS400625</name>
</gene>
<proteinExistence type="predicted"/>